<comment type="caution">
    <text evidence="6">The sequence shown here is derived from an EMBL/GenBank/DDBJ whole genome shotgun (WGS) entry which is preliminary data.</text>
</comment>
<dbReference type="PANTHER" id="PTHR47359:SF3">
    <property type="entry name" value="NLP_P60 DOMAIN-CONTAINING PROTEIN-RELATED"/>
    <property type="match status" value="1"/>
</dbReference>
<gene>
    <name evidence="6" type="ORF">KGQ19_00475</name>
</gene>
<dbReference type="Proteomes" id="UP000730482">
    <property type="component" value="Unassembled WGS sequence"/>
</dbReference>
<accession>A0ABS5KGM0</accession>
<keyword evidence="4" id="KW-0788">Thiol protease</keyword>
<evidence type="ECO:0000256" key="4">
    <source>
        <dbReference type="ARBA" id="ARBA00022807"/>
    </source>
</evidence>
<keyword evidence="3" id="KW-0378">Hydrolase</keyword>
<evidence type="ECO:0000313" key="6">
    <source>
        <dbReference type="EMBL" id="MBS2545333.1"/>
    </source>
</evidence>
<organism evidence="6 7">
    <name type="scientific">Catenulispora pinistramenti</name>
    <dbReference type="NCBI Taxonomy" id="2705254"/>
    <lineage>
        <taxon>Bacteria</taxon>
        <taxon>Bacillati</taxon>
        <taxon>Actinomycetota</taxon>
        <taxon>Actinomycetes</taxon>
        <taxon>Catenulisporales</taxon>
        <taxon>Catenulisporaceae</taxon>
        <taxon>Catenulispora</taxon>
    </lineage>
</organism>
<dbReference type="PROSITE" id="PS51935">
    <property type="entry name" value="NLPC_P60"/>
    <property type="match status" value="1"/>
</dbReference>
<keyword evidence="2" id="KW-0645">Protease</keyword>
<dbReference type="Pfam" id="PF00877">
    <property type="entry name" value="NLPC_P60"/>
    <property type="match status" value="1"/>
</dbReference>
<keyword evidence="7" id="KW-1185">Reference proteome</keyword>
<evidence type="ECO:0000256" key="3">
    <source>
        <dbReference type="ARBA" id="ARBA00022801"/>
    </source>
</evidence>
<comment type="similarity">
    <text evidence="1">Belongs to the peptidase C40 family.</text>
</comment>
<proteinExistence type="inferred from homology"/>
<dbReference type="InterPro" id="IPR000064">
    <property type="entry name" value="NLP_P60_dom"/>
</dbReference>
<evidence type="ECO:0000259" key="5">
    <source>
        <dbReference type="PROSITE" id="PS51935"/>
    </source>
</evidence>
<sequence length="313" mass="32302">MTAGRIAAAASTALLFVVLLLSAAAAAVVESLAAPWDSLDLFSNSGDQRLPDADGEIPLRMYGLYHAAAAGCPGLPWTVLAGFGKAASDHGRQITDRGVMDISREQFDRYAEPVPATGAVPASPLDPVDATFATARAICGSGPVLDVKSAVSRTVNDPVAAVRIVELADVYSHAPAADSFLGSVARSAPNSAARLAVEYAGAQLGRPYVWGGNGPDRSDGNGFDCSGLTQSAYQAAGIAIPRTATEQFHTGRAVDAPDLQSGDLVFYGDPNGFLHHVAIYLGRGIIIDAPHTGAVVRFDPVAAADYAGARRES</sequence>
<dbReference type="InterPro" id="IPR038765">
    <property type="entry name" value="Papain-like_cys_pep_sf"/>
</dbReference>
<protein>
    <submittedName>
        <fullName evidence="6">C40 family peptidase</fullName>
    </submittedName>
</protein>
<dbReference type="InterPro" id="IPR051794">
    <property type="entry name" value="PG_Endopeptidase_C40"/>
</dbReference>
<evidence type="ECO:0000256" key="1">
    <source>
        <dbReference type="ARBA" id="ARBA00007074"/>
    </source>
</evidence>
<evidence type="ECO:0000256" key="2">
    <source>
        <dbReference type="ARBA" id="ARBA00022670"/>
    </source>
</evidence>
<name>A0ABS5KGM0_9ACTN</name>
<reference evidence="6 7" key="1">
    <citation type="submission" date="2020-02" db="EMBL/GenBank/DDBJ databases">
        <title>Acidophilic actinobacteria isolated from forest soil.</title>
        <authorList>
            <person name="Golinska P."/>
        </authorList>
    </citation>
    <scope>NUCLEOTIDE SEQUENCE [LARGE SCALE GENOMIC DNA]</scope>
    <source>
        <strain evidence="6 7">NL8</strain>
    </source>
</reference>
<dbReference type="RefSeq" id="WP_212006999.1">
    <property type="nucleotide sequence ID" value="NZ_JAAFYZ010000002.1"/>
</dbReference>
<dbReference type="EMBL" id="JAAFYZ010000002">
    <property type="protein sequence ID" value="MBS2545333.1"/>
    <property type="molecule type" value="Genomic_DNA"/>
</dbReference>
<dbReference type="SUPFAM" id="SSF54001">
    <property type="entry name" value="Cysteine proteinases"/>
    <property type="match status" value="1"/>
</dbReference>
<evidence type="ECO:0000313" key="7">
    <source>
        <dbReference type="Proteomes" id="UP000730482"/>
    </source>
</evidence>
<dbReference type="PANTHER" id="PTHR47359">
    <property type="entry name" value="PEPTIDOGLYCAN DL-ENDOPEPTIDASE CWLO"/>
    <property type="match status" value="1"/>
</dbReference>
<feature type="domain" description="NlpC/P60" evidence="5">
    <location>
        <begin position="190"/>
        <end position="313"/>
    </location>
</feature>
<dbReference type="Gene3D" id="3.90.1720.10">
    <property type="entry name" value="endopeptidase domain like (from Nostoc punctiforme)"/>
    <property type="match status" value="1"/>
</dbReference>